<evidence type="ECO:0000313" key="3">
    <source>
        <dbReference type="Proteomes" id="UP000646548"/>
    </source>
</evidence>
<accession>A0A834CCD7</accession>
<feature type="region of interest" description="Disordered" evidence="1">
    <location>
        <begin position="1"/>
        <end position="25"/>
    </location>
</feature>
<protein>
    <submittedName>
        <fullName evidence="2">Uncharacterized protein</fullName>
    </submittedName>
</protein>
<dbReference type="EMBL" id="WKFB01000372">
    <property type="protein sequence ID" value="KAF6725139.1"/>
    <property type="molecule type" value="Genomic_DNA"/>
</dbReference>
<comment type="caution">
    <text evidence="2">The sequence shown here is derived from an EMBL/GenBank/DDBJ whole genome shotgun (WGS) entry which is preliminary data.</text>
</comment>
<reference evidence="2" key="1">
    <citation type="journal article" name="BMC Genomics">
        <title>Long-read sequencing and de novo genome assembly of marine medaka (Oryzias melastigma).</title>
        <authorList>
            <person name="Liang P."/>
            <person name="Saqib H.S.A."/>
            <person name="Ni X."/>
            <person name="Shen Y."/>
        </authorList>
    </citation>
    <scope>NUCLEOTIDE SEQUENCE</scope>
    <source>
        <strain evidence="2">Bigg-433</strain>
    </source>
</reference>
<sequence length="53" mass="6146">MASYMEPKEPTTTPTERLNRYTGGGFFDQNRTGLNRVTIILVLQNARWRKKTS</sequence>
<proteinExistence type="predicted"/>
<name>A0A834CCD7_ORYME</name>
<evidence type="ECO:0000313" key="2">
    <source>
        <dbReference type="EMBL" id="KAF6725139.1"/>
    </source>
</evidence>
<evidence type="ECO:0000256" key="1">
    <source>
        <dbReference type="SAM" id="MobiDB-lite"/>
    </source>
</evidence>
<gene>
    <name evidence="2" type="ORF">FQA47_019290</name>
</gene>
<dbReference type="AlphaFoldDB" id="A0A834CCD7"/>
<organism evidence="2 3">
    <name type="scientific">Oryzias melastigma</name>
    <name type="common">Marine medaka</name>
    <dbReference type="NCBI Taxonomy" id="30732"/>
    <lineage>
        <taxon>Eukaryota</taxon>
        <taxon>Metazoa</taxon>
        <taxon>Chordata</taxon>
        <taxon>Craniata</taxon>
        <taxon>Vertebrata</taxon>
        <taxon>Euteleostomi</taxon>
        <taxon>Actinopterygii</taxon>
        <taxon>Neopterygii</taxon>
        <taxon>Teleostei</taxon>
        <taxon>Neoteleostei</taxon>
        <taxon>Acanthomorphata</taxon>
        <taxon>Ovalentaria</taxon>
        <taxon>Atherinomorphae</taxon>
        <taxon>Beloniformes</taxon>
        <taxon>Adrianichthyidae</taxon>
        <taxon>Oryziinae</taxon>
        <taxon>Oryzias</taxon>
    </lineage>
</organism>
<dbReference type="Proteomes" id="UP000646548">
    <property type="component" value="Unassembled WGS sequence"/>
</dbReference>